<comment type="caution">
    <text evidence="1">The sequence shown here is derived from an EMBL/GenBank/DDBJ whole genome shotgun (WGS) entry which is preliminary data.</text>
</comment>
<protein>
    <submittedName>
        <fullName evidence="1">Uncharacterized protein</fullName>
    </submittedName>
</protein>
<dbReference type="AlphaFoldDB" id="A0A1X0DL58"/>
<sequence length="135" mass="15165">MAAEGPTHRVNALAHELGHALYQPEVDRRTRDGYVTSYLDGEGAAVWNGIRIEREILAGGGADIIPPNHNDDYFERIYDAAGDDPQSYRDAIHQIGQVYADLTPSNDVTKNYRDYYSGEYRCSFLRGLIGKCERP</sequence>
<reference evidence="1 2" key="1">
    <citation type="submission" date="2016-12" db="EMBL/GenBank/DDBJ databases">
        <title>The new phylogeny of genus Mycobacterium.</title>
        <authorList>
            <person name="Tortoli E."/>
            <person name="Trovato A."/>
            <person name="Cirillo D.M."/>
        </authorList>
    </citation>
    <scope>NUCLEOTIDE SEQUENCE [LARGE SCALE GENOMIC DNA]</scope>
    <source>
        <strain evidence="1 2">DSM 45130</strain>
    </source>
</reference>
<evidence type="ECO:0000313" key="2">
    <source>
        <dbReference type="Proteomes" id="UP000192801"/>
    </source>
</evidence>
<gene>
    <name evidence="1" type="ORF">BST26_03050</name>
</gene>
<evidence type="ECO:0000313" key="1">
    <source>
        <dbReference type="EMBL" id="ORA73151.1"/>
    </source>
</evidence>
<accession>A0A1X0DL58</accession>
<organism evidence="1 2">
    <name type="scientific">Mycolicibacterium insubricum</name>
    <dbReference type="NCBI Taxonomy" id="444597"/>
    <lineage>
        <taxon>Bacteria</taxon>
        <taxon>Bacillati</taxon>
        <taxon>Actinomycetota</taxon>
        <taxon>Actinomycetes</taxon>
        <taxon>Mycobacteriales</taxon>
        <taxon>Mycobacteriaceae</taxon>
        <taxon>Mycolicibacterium</taxon>
    </lineage>
</organism>
<dbReference type="EMBL" id="MVHS01000005">
    <property type="protein sequence ID" value="ORA73151.1"/>
    <property type="molecule type" value="Genomic_DNA"/>
</dbReference>
<proteinExistence type="predicted"/>
<dbReference type="Proteomes" id="UP000192801">
    <property type="component" value="Unassembled WGS sequence"/>
</dbReference>
<keyword evidence="2" id="KW-1185">Reference proteome</keyword>
<name>A0A1X0DL58_9MYCO</name>